<dbReference type="AlphaFoldDB" id="A0A1R0KVU6"/>
<dbReference type="Proteomes" id="UP000187486">
    <property type="component" value="Unassembled WGS sequence"/>
</dbReference>
<protein>
    <recommendedName>
        <fullName evidence="1">Helix-turn-helix domain-containing protein</fullName>
    </recommendedName>
</protein>
<sequence length="87" mass="9348">MRGCGRHAGDAPETHTATAAVSSQLWSLGVTTDLMTAARVLGVGRTTAYRLAREGTFPVPLKRVGRNYRVVVARLAEFLGLDEEPHG</sequence>
<reference evidence="2 3" key="1">
    <citation type="submission" date="2016-01" db="EMBL/GenBank/DDBJ databases">
        <title>Amycolatopsis coloradensis genome sequencing and assembly.</title>
        <authorList>
            <person name="Mayilraj S."/>
        </authorList>
    </citation>
    <scope>NUCLEOTIDE SEQUENCE [LARGE SCALE GENOMIC DNA]</scope>
    <source>
        <strain evidence="2 3">DSM 44225</strain>
    </source>
</reference>
<dbReference type="STRING" id="76021.BS329_09550"/>
<dbReference type="InterPro" id="IPR041657">
    <property type="entry name" value="HTH_17"/>
</dbReference>
<dbReference type="Pfam" id="PF12728">
    <property type="entry name" value="HTH_17"/>
    <property type="match status" value="1"/>
</dbReference>
<proteinExistence type="predicted"/>
<accession>A0A1R0KVU6</accession>
<evidence type="ECO:0000259" key="1">
    <source>
        <dbReference type="Pfam" id="PF12728"/>
    </source>
</evidence>
<organism evidence="2 3">
    <name type="scientific">Amycolatopsis coloradensis</name>
    <dbReference type="NCBI Taxonomy" id="76021"/>
    <lineage>
        <taxon>Bacteria</taxon>
        <taxon>Bacillati</taxon>
        <taxon>Actinomycetota</taxon>
        <taxon>Actinomycetes</taxon>
        <taxon>Pseudonocardiales</taxon>
        <taxon>Pseudonocardiaceae</taxon>
        <taxon>Amycolatopsis</taxon>
    </lineage>
</organism>
<keyword evidence="3" id="KW-1185">Reference proteome</keyword>
<gene>
    <name evidence="2" type="ORF">BS329_09550</name>
</gene>
<evidence type="ECO:0000313" key="2">
    <source>
        <dbReference type="EMBL" id="OLZ53073.1"/>
    </source>
</evidence>
<evidence type="ECO:0000313" key="3">
    <source>
        <dbReference type="Proteomes" id="UP000187486"/>
    </source>
</evidence>
<comment type="caution">
    <text evidence="2">The sequence shown here is derived from an EMBL/GenBank/DDBJ whole genome shotgun (WGS) entry which is preliminary data.</text>
</comment>
<feature type="domain" description="Helix-turn-helix" evidence="1">
    <location>
        <begin position="37"/>
        <end position="79"/>
    </location>
</feature>
<name>A0A1R0KVU6_9PSEU</name>
<dbReference type="EMBL" id="MQUQ01000005">
    <property type="protein sequence ID" value="OLZ53073.1"/>
    <property type="molecule type" value="Genomic_DNA"/>
</dbReference>